<proteinExistence type="predicted"/>
<evidence type="ECO:0000313" key="3">
    <source>
        <dbReference type="Proteomes" id="UP001187192"/>
    </source>
</evidence>
<gene>
    <name evidence="1" type="ORF">TIFTF001_035557</name>
    <name evidence="2" type="ORF">TIFTF001_035577</name>
</gene>
<dbReference type="Proteomes" id="UP001187192">
    <property type="component" value="Unassembled WGS sequence"/>
</dbReference>
<comment type="caution">
    <text evidence="1">The sequence shown here is derived from an EMBL/GenBank/DDBJ whole genome shotgun (WGS) entry which is preliminary data.</text>
</comment>
<keyword evidence="3" id="KW-1185">Reference proteome</keyword>
<protein>
    <submittedName>
        <fullName evidence="1">Uncharacterized protein</fullName>
    </submittedName>
</protein>
<accession>A0AA88E262</accession>
<name>A0AA88E262_FICCA</name>
<dbReference type="EMBL" id="BTGU01000330">
    <property type="protein sequence ID" value="GMN66489.1"/>
    <property type="molecule type" value="Genomic_DNA"/>
</dbReference>
<dbReference type="AlphaFoldDB" id="A0AA88E262"/>
<sequence length="88" mass="10183">MTLCNKHNDIIIDEDTAIKKLEVEESIKVPVGPVIRARAKHFQKELNNLIRKVQQEDLGMFTNEGQQRLVHLIKVNSDQEDQLCKSMQ</sequence>
<reference evidence="1" key="1">
    <citation type="submission" date="2023-07" db="EMBL/GenBank/DDBJ databases">
        <title>draft genome sequence of fig (Ficus carica).</title>
        <authorList>
            <person name="Takahashi T."/>
            <person name="Nishimura K."/>
        </authorList>
    </citation>
    <scope>NUCLEOTIDE SEQUENCE</scope>
</reference>
<evidence type="ECO:0000313" key="1">
    <source>
        <dbReference type="EMBL" id="GMN66489.1"/>
    </source>
</evidence>
<dbReference type="EMBL" id="BTGU01000332">
    <property type="protein sequence ID" value="GMN66509.1"/>
    <property type="molecule type" value="Genomic_DNA"/>
</dbReference>
<organism evidence="1 3">
    <name type="scientific">Ficus carica</name>
    <name type="common">Common fig</name>
    <dbReference type="NCBI Taxonomy" id="3494"/>
    <lineage>
        <taxon>Eukaryota</taxon>
        <taxon>Viridiplantae</taxon>
        <taxon>Streptophyta</taxon>
        <taxon>Embryophyta</taxon>
        <taxon>Tracheophyta</taxon>
        <taxon>Spermatophyta</taxon>
        <taxon>Magnoliopsida</taxon>
        <taxon>eudicotyledons</taxon>
        <taxon>Gunneridae</taxon>
        <taxon>Pentapetalae</taxon>
        <taxon>rosids</taxon>
        <taxon>fabids</taxon>
        <taxon>Rosales</taxon>
        <taxon>Moraceae</taxon>
        <taxon>Ficeae</taxon>
        <taxon>Ficus</taxon>
    </lineage>
</organism>
<evidence type="ECO:0000313" key="2">
    <source>
        <dbReference type="EMBL" id="GMN66509.1"/>
    </source>
</evidence>